<dbReference type="RefSeq" id="WP_039688486.1">
    <property type="nucleotide sequence ID" value="NZ_CP009302.1"/>
</dbReference>
<reference evidence="1 2" key="2">
    <citation type="journal article" date="2015" name="Genome Announc.">
        <title>Complete Genome Sequence of Coriobacteriaceae Strain 68-1-3, a Novel Mucus-Degrading Isolate from the Swine Intestinal Tract.</title>
        <authorList>
            <person name="Looft T."/>
            <person name="Bayles D.O."/>
            <person name="Alt D.P."/>
            <person name="Stanton T.B."/>
        </authorList>
    </citation>
    <scope>NUCLEOTIDE SEQUENCE [LARGE SCALE GENOMIC DNA]</scope>
    <source>
        <strain evidence="1 2">68-1-3</strain>
    </source>
</reference>
<evidence type="ECO:0000313" key="1">
    <source>
        <dbReference type="EMBL" id="AJC11718.1"/>
    </source>
</evidence>
<dbReference type="STRING" id="1531429.JI75_02570"/>
<gene>
    <name evidence="1" type="ORF">JI75_02570</name>
</gene>
<dbReference type="HOGENOM" id="CLU_2368046_0_0_11"/>
<sequence>MTSDELLARAKRKLNITWSDEGTDARVRDAIDAARPRLAHLLGLDGGSALLEQGEELGLLMEAVFYAFNDAADEFAENYAADILRVRMKHEARDA</sequence>
<dbReference type="EMBL" id="CP009302">
    <property type="protein sequence ID" value="AJC11718.1"/>
    <property type="molecule type" value="Genomic_DNA"/>
</dbReference>
<accession>A0A0A8B4H7</accession>
<protein>
    <submittedName>
        <fullName evidence="1">Uncharacterized protein</fullName>
    </submittedName>
</protein>
<keyword evidence="2" id="KW-1185">Reference proteome</keyword>
<dbReference type="Proteomes" id="UP000031121">
    <property type="component" value="Chromosome"/>
</dbReference>
<proteinExistence type="predicted"/>
<dbReference type="OrthoDB" id="9554263at2"/>
<dbReference type="KEGG" id="cbac:JI75_02570"/>
<organism evidence="1 2">
    <name type="scientific">Berryella intestinalis</name>
    <dbReference type="NCBI Taxonomy" id="1531429"/>
    <lineage>
        <taxon>Bacteria</taxon>
        <taxon>Bacillati</taxon>
        <taxon>Actinomycetota</taxon>
        <taxon>Coriobacteriia</taxon>
        <taxon>Eggerthellales</taxon>
        <taxon>Eggerthellaceae</taxon>
        <taxon>Berryella</taxon>
    </lineage>
</organism>
<evidence type="ECO:0000313" key="2">
    <source>
        <dbReference type="Proteomes" id="UP000031121"/>
    </source>
</evidence>
<reference evidence="2" key="1">
    <citation type="submission" date="2014-08" db="EMBL/GenBank/DDBJ databases">
        <title>Coriobacteriaceae sp. complete genome.</title>
        <authorList>
            <person name="Looft T."/>
            <person name="Bayles D.O."/>
            <person name="Stanton T.B."/>
        </authorList>
    </citation>
    <scope>NUCLEOTIDE SEQUENCE [LARGE SCALE GENOMIC DNA]</scope>
    <source>
        <strain evidence="2">68-1-3</strain>
    </source>
</reference>
<name>A0A0A8B4H7_9ACTN</name>
<dbReference type="AlphaFoldDB" id="A0A0A8B4H7"/>